<evidence type="ECO:0000256" key="3">
    <source>
        <dbReference type="ARBA" id="ARBA00022692"/>
    </source>
</evidence>
<evidence type="ECO:0000256" key="4">
    <source>
        <dbReference type="ARBA" id="ARBA00022989"/>
    </source>
</evidence>
<gene>
    <name evidence="7" type="ORF">FLB_17090</name>
</gene>
<keyword evidence="2" id="KW-1003">Cell membrane</keyword>
<dbReference type="PANTHER" id="PTHR30250">
    <property type="entry name" value="PST FAMILY PREDICTED COLANIC ACID TRANSPORTER"/>
    <property type="match status" value="1"/>
</dbReference>
<feature type="transmembrane region" description="Helical" evidence="6">
    <location>
        <begin position="286"/>
        <end position="313"/>
    </location>
</feature>
<dbReference type="AlphaFoldDB" id="A0A199XRR4"/>
<comment type="caution">
    <text evidence="7">The sequence shown here is derived from an EMBL/GenBank/DDBJ whole genome shotgun (WGS) entry which is preliminary data.</text>
</comment>
<organism evidence="7 8">
    <name type="scientific">Flavobacterium succinicans</name>
    <dbReference type="NCBI Taxonomy" id="29536"/>
    <lineage>
        <taxon>Bacteria</taxon>
        <taxon>Pseudomonadati</taxon>
        <taxon>Bacteroidota</taxon>
        <taxon>Flavobacteriia</taxon>
        <taxon>Flavobacteriales</taxon>
        <taxon>Flavobacteriaceae</taxon>
        <taxon>Flavobacterium</taxon>
    </lineage>
</organism>
<feature type="transmembrane region" description="Helical" evidence="6">
    <location>
        <begin position="212"/>
        <end position="237"/>
    </location>
</feature>
<dbReference type="RefSeq" id="WP_157490585.1">
    <property type="nucleotide sequence ID" value="NZ_JMTM01000046.1"/>
</dbReference>
<evidence type="ECO:0000256" key="6">
    <source>
        <dbReference type="SAM" id="Phobius"/>
    </source>
</evidence>
<name>A0A199XRR4_9FLAO</name>
<feature type="transmembrane region" description="Helical" evidence="6">
    <location>
        <begin position="243"/>
        <end position="265"/>
    </location>
</feature>
<protein>
    <submittedName>
        <fullName evidence="7">Polysaccharide biosynthesis protein</fullName>
    </submittedName>
</protein>
<feature type="transmembrane region" description="Helical" evidence="6">
    <location>
        <begin position="319"/>
        <end position="340"/>
    </location>
</feature>
<feature type="transmembrane region" description="Helical" evidence="6">
    <location>
        <begin position="377"/>
        <end position="395"/>
    </location>
</feature>
<evidence type="ECO:0000313" key="8">
    <source>
        <dbReference type="Proteomes" id="UP000093807"/>
    </source>
</evidence>
<keyword evidence="3 6" id="KW-0812">Transmembrane</keyword>
<feature type="transmembrane region" description="Helical" evidence="6">
    <location>
        <begin position="40"/>
        <end position="63"/>
    </location>
</feature>
<dbReference type="Proteomes" id="UP000093807">
    <property type="component" value="Unassembled WGS sequence"/>
</dbReference>
<feature type="transmembrane region" description="Helical" evidence="6">
    <location>
        <begin position="12"/>
        <end position="34"/>
    </location>
</feature>
<evidence type="ECO:0000313" key="7">
    <source>
        <dbReference type="EMBL" id="OAZ04019.1"/>
    </source>
</evidence>
<evidence type="ECO:0000256" key="2">
    <source>
        <dbReference type="ARBA" id="ARBA00022475"/>
    </source>
</evidence>
<keyword evidence="5 6" id="KW-0472">Membrane</keyword>
<evidence type="ECO:0000256" key="5">
    <source>
        <dbReference type="ARBA" id="ARBA00023136"/>
    </source>
</evidence>
<dbReference type="InterPro" id="IPR050833">
    <property type="entry name" value="Poly_Biosynth_Transport"/>
</dbReference>
<keyword evidence="4 6" id="KW-1133">Transmembrane helix</keyword>
<feature type="transmembrane region" description="Helical" evidence="6">
    <location>
        <begin position="144"/>
        <end position="163"/>
    </location>
</feature>
<feature type="transmembrane region" description="Helical" evidence="6">
    <location>
        <begin position="84"/>
        <end position="107"/>
    </location>
</feature>
<evidence type="ECO:0000256" key="1">
    <source>
        <dbReference type="ARBA" id="ARBA00004651"/>
    </source>
</evidence>
<feature type="transmembrane region" description="Helical" evidence="6">
    <location>
        <begin position="352"/>
        <end position="371"/>
    </location>
</feature>
<comment type="subcellular location">
    <subcellularLocation>
        <location evidence="1">Cell membrane</location>
        <topology evidence="1">Multi-pass membrane protein</topology>
    </subcellularLocation>
</comment>
<reference evidence="7 8" key="1">
    <citation type="submission" date="2016-06" db="EMBL/GenBank/DDBJ databases">
        <title>Draft genome sequence of Flavobacterium succinicans strain DD5b.</title>
        <authorList>
            <person name="Poehlein A."/>
            <person name="Daniel R."/>
            <person name="Simeonova D.D."/>
        </authorList>
    </citation>
    <scope>NUCLEOTIDE SEQUENCE [LARGE SCALE GENOMIC DNA]</scope>
    <source>
        <strain evidence="7 8">DD5b</strain>
    </source>
</reference>
<sequence>MKTIQKIIQHPTLLVLVDQAISSGSSFLITLVLAQKMDLTNFGLFSSLLLLTFLTMSISNALLIQPFQVTVAKVIQKKEYQVSLFLGLMVLLLFFMLSAKLLVLFLPKSLLDPVPIHAFLCFLCGYLINDFFRKLFLGIAKIKWVLWMDFLYLLLLSSLFIMPKLNLHAALFIIGIANLVSSLPGVLFLYQNYEKPVSWRFFLSNHVQQGKWLLTVALLQWASSNFFILVSGIYIGIEALGALRLVQTLFGVINIGLQTIENYFLPKISKLYLENVAQAKKYLINLTLKGAVLFGVLLSILFVFSTPIIVFAGGEKYQSYGYVVKIIAVLYFFIFLSYPIRIAVRILVLNKIFFLGYLLSFVSSLLTFHFLLDYSGLTGAVIGLIMNQIIMILYWQNQLKKNHFQLWK</sequence>
<proteinExistence type="predicted"/>
<feature type="transmembrane region" description="Helical" evidence="6">
    <location>
        <begin position="169"/>
        <end position="191"/>
    </location>
</feature>
<keyword evidence="8" id="KW-1185">Reference proteome</keyword>
<accession>A0A199XRR4</accession>
<feature type="transmembrane region" description="Helical" evidence="6">
    <location>
        <begin position="113"/>
        <end position="132"/>
    </location>
</feature>
<dbReference type="PATRIC" id="fig|29536.5.peg.1793"/>
<dbReference type="PANTHER" id="PTHR30250:SF11">
    <property type="entry name" value="O-ANTIGEN TRANSPORTER-RELATED"/>
    <property type="match status" value="1"/>
</dbReference>
<dbReference type="OrthoDB" id="582032at2"/>
<dbReference type="EMBL" id="JMTM01000046">
    <property type="protein sequence ID" value="OAZ04019.1"/>
    <property type="molecule type" value="Genomic_DNA"/>
</dbReference>
<dbReference type="GO" id="GO:0005886">
    <property type="term" value="C:plasma membrane"/>
    <property type="evidence" value="ECO:0007669"/>
    <property type="project" value="UniProtKB-SubCell"/>
</dbReference>